<protein>
    <submittedName>
        <fullName evidence="1">Uncharacterized protein</fullName>
    </submittedName>
</protein>
<accession>A0ABS1FYM2</accession>
<dbReference type="Proteomes" id="UP000628669">
    <property type="component" value="Unassembled WGS sequence"/>
</dbReference>
<organism evidence="1 2">
    <name type="scientific">Chryseobacterium paridis</name>
    <dbReference type="NCBI Taxonomy" id="2800328"/>
    <lineage>
        <taxon>Bacteria</taxon>
        <taxon>Pseudomonadati</taxon>
        <taxon>Bacteroidota</taxon>
        <taxon>Flavobacteriia</taxon>
        <taxon>Flavobacteriales</taxon>
        <taxon>Weeksellaceae</taxon>
        <taxon>Chryseobacterium group</taxon>
        <taxon>Chryseobacterium</taxon>
    </lineage>
</organism>
<keyword evidence="2" id="KW-1185">Reference proteome</keyword>
<sequence length="320" mass="36648">MRIFLPFLLILGFFISCKSDDAEMLEQKTNSYDVYVSGKENNQFCYWKNGIKHNIATNSSESNPSKVFVSGNEVYIKGRYGYWKNGNYTTYYQAAGMTSSDVIDIFDFYVKGGNIYFVGYTWQPTNPAPDKYEFCFWKNGVKTLLFKDTFTYNDNCTITEFNSDVYVGAQKKLSGNTNQGYFKNTTFYPITTSSQNFTEIISNENNVYFTSFNFYKNLITGVQTSFTPTPTTGGYLPALDLNDVYINGRTGIYYKNSNLIYSSSPSPIIRDLKVTDQNIYMVRSTLNNTEFKIYINNVETQAIQNTNFDSAFNNITVVKL</sequence>
<proteinExistence type="predicted"/>
<dbReference type="RefSeq" id="WP_200247721.1">
    <property type="nucleotide sequence ID" value="NZ_JAENHK010000010.1"/>
</dbReference>
<reference evidence="2" key="1">
    <citation type="submission" date="2021-01" db="EMBL/GenBank/DDBJ databases">
        <title>Genome public.</title>
        <authorList>
            <person name="Liu C."/>
            <person name="Sun Q."/>
        </authorList>
    </citation>
    <scope>NUCLEOTIDE SEQUENCE [LARGE SCALE GENOMIC DNA]</scope>
    <source>
        <strain evidence="2">YIM B02567</strain>
    </source>
</reference>
<evidence type="ECO:0000313" key="1">
    <source>
        <dbReference type="EMBL" id="MBK1897487.1"/>
    </source>
</evidence>
<name>A0ABS1FYM2_9FLAO</name>
<evidence type="ECO:0000313" key="2">
    <source>
        <dbReference type="Proteomes" id="UP000628669"/>
    </source>
</evidence>
<dbReference type="EMBL" id="JAENHK010000010">
    <property type="protein sequence ID" value="MBK1897487.1"/>
    <property type="molecule type" value="Genomic_DNA"/>
</dbReference>
<comment type="caution">
    <text evidence="1">The sequence shown here is derived from an EMBL/GenBank/DDBJ whole genome shotgun (WGS) entry which is preliminary data.</text>
</comment>
<dbReference type="PROSITE" id="PS51257">
    <property type="entry name" value="PROKAR_LIPOPROTEIN"/>
    <property type="match status" value="1"/>
</dbReference>
<gene>
    <name evidence="1" type="ORF">JHL15_17100</name>
</gene>